<organism evidence="1 2">
    <name type="scientific">Salinicola rhizosphaerae</name>
    <dbReference type="NCBI Taxonomy" id="1443141"/>
    <lineage>
        <taxon>Bacteria</taxon>
        <taxon>Pseudomonadati</taxon>
        <taxon>Pseudomonadota</taxon>
        <taxon>Gammaproteobacteria</taxon>
        <taxon>Oceanospirillales</taxon>
        <taxon>Halomonadaceae</taxon>
        <taxon>Salinicola</taxon>
    </lineage>
</organism>
<evidence type="ECO:0000313" key="2">
    <source>
        <dbReference type="Proteomes" id="UP000646745"/>
    </source>
</evidence>
<reference evidence="2" key="1">
    <citation type="journal article" date="2019" name="Int. J. Syst. Evol. Microbiol.">
        <title>The Global Catalogue of Microorganisms (GCM) 10K type strain sequencing project: providing services to taxonomists for standard genome sequencing and annotation.</title>
        <authorList>
            <consortium name="The Broad Institute Genomics Platform"/>
            <consortium name="The Broad Institute Genome Sequencing Center for Infectious Disease"/>
            <person name="Wu L."/>
            <person name="Ma J."/>
        </authorList>
    </citation>
    <scope>NUCLEOTIDE SEQUENCE [LARGE SCALE GENOMIC DNA]</scope>
    <source>
        <strain evidence="2">KCTC 32998</strain>
    </source>
</reference>
<dbReference type="InterPro" id="IPR010064">
    <property type="entry name" value="HK97-gp10_tail"/>
</dbReference>
<name>A0ABQ3E947_9GAMM</name>
<evidence type="ECO:0008006" key="3">
    <source>
        <dbReference type="Google" id="ProtNLM"/>
    </source>
</evidence>
<gene>
    <name evidence="1" type="ORF">GCM10009038_31580</name>
</gene>
<sequence>MADAITFEIEGVNSLNAKLDTVSNDIRFKGGRFALRKAANLVRDKAKENAARLDDPETGRKIADNVAVRWSSRYFKRTGNLKFRVGVLGGGKLEPGNPDTGPGGATPHWHLLELGTSKMPAQPFMRTALSSSIEAATAEFVTQYGKAVDRAIKRAAKKASS</sequence>
<dbReference type="NCBIfam" id="TIGR01725">
    <property type="entry name" value="phge_HK97_gp10"/>
    <property type="match status" value="1"/>
</dbReference>
<protein>
    <recommendedName>
        <fullName evidence="3">HK97 gp10 family phage protein</fullName>
    </recommendedName>
</protein>
<keyword evidence="2" id="KW-1185">Reference proteome</keyword>
<dbReference type="RefSeq" id="WP_189445686.1">
    <property type="nucleotide sequence ID" value="NZ_BMZI01000007.1"/>
</dbReference>
<evidence type="ECO:0000313" key="1">
    <source>
        <dbReference type="EMBL" id="GHB30477.1"/>
    </source>
</evidence>
<accession>A0ABQ3E947</accession>
<dbReference type="Pfam" id="PF04883">
    <property type="entry name" value="HK97-gp10_like"/>
    <property type="match status" value="1"/>
</dbReference>
<dbReference type="EMBL" id="BMZI01000007">
    <property type="protein sequence ID" value="GHB30477.1"/>
    <property type="molecule type" value="Genomic_DNA"/>
</dbReference>
<dbReference type="Proteomes" id="UP000646745">
    <property type="component" value="Unassembled WGS sequence"/>
</dbReference>
<comment type="caution">
    <text evidence="1">The sequence shown here is derived from an EMBL/GenBank/DDBJ whole genome shotgun (WGS) entry which is preliminary data.</text>
</comment>
<proteinExistence type="predicted"/>